<evidence type="ECO:0000313" key="2">
    <source>
        <dbReference type="EMBL" id="GMH61418.1"/>
    </source>
</evidence>
<gene>
    <name evidence="2" type="ORF">TrLO_g8741</name>
</gene>
<comment type="caution">
    <text evidence="2">The sequence shown here is derived from an EMBL/GenBank/DDBJ whole genome shotgun (WGS) entry which is preliminary data.</text>
</comment>
<dbReference type="EMBL" id="BRXW01000507">
    <property type="protein sequence ID" value="GMH61418.1"/>
    <property type="molecule type" value="Genomic_DNA"/>
</dbReference>
<feature type="signal peptide" evidence="1">
    <location>
        <begin position="1"/>
        <end position="19"/>
    </location>
</feature>
<dbReference type="SUPFAM" id="SSF51445">
    <property type="entry name" value="(Trans)glycosidases"/>
    <property type="match status" value="1"/>
</dbReference>
<evidence type="ECO:0000256" key="1">
    <source>
        <dbReference type="SAM" id="SignalP"/>
    </source>
</evidence>
<protein>
    <submittedName>
        <fullName evidence="2">Uncharacterized protein</fullName>
    </submittedName>
</protein>
<sequence>MQHTIKSLLLLLFILLVSAQPASSSKSVRWWVSYNFVDNNLSVITGQATGIYTYAGLSVNDSGDFNCSNSDDSLTSHLKPYKDAGLTVTPALDITNSSLTSGTALANVDQVTEWAGRQKEHGLIDGIMLDYEPTTSDSDWVEKYAAYIKALKTSLATVNVDLEMCTSAWGILDGHTVDSGYGIYADTGVNLMQSMSGTYFGTNITRNIENVELELKQGVSLEQLAVGIGTMIQDGCETGPGKWDYDWNEENLRAFIKEVDDLGAEKLVIWRADIDNEGDCTEEYFLDVAREWLEE</sequence>
<name>A0A9W7A2E2_9STRA</name>
<accession>A0A9W7A2E2</accession>
<keyword evidence="3" id="KW-1185">Reference proteome</keyword>
<keyword evidence="1" id="KW-0732">Signal</keyword>
<feature type="chain" id="PRO_5040906112" evidence="1">
    <location>
        <begin position="20"/>
        <end position="295"/>
    </location>
</feature>
<proteinExistence type="predicted"/>
<dbReference type="InterPro" id="IPR017853">
    <property type="entry name" value="GH"/>
</dbReference>
<reference evidence="3" key="1">
    <citation type="journal article" date="2023" name="Commun. Biol.">
        <title>Genome analysis of Parmales, the sister group of diatoms, reveals the evolutionary specialization of diatoms from phago-mixotrophs to photoautotrophs.</title>
        <authorList>
            <person name="Ban H."/>
            <person name="Sato S."/>
            <person name="Yoshikawa S."/>
            <person name="Yamada K."/>
            <person name="Nakamura Y."/>
            <person name="Ichinomiya M."/>
            <person name="Sato N."/>
            <person name="Blanc-Mathieu R."/>
            <person name="Endo H."/>
            <person name="Kuwata A."/>
            <person name="Ogata H."/>
        </authorList>
    </citation>
    <scope>NUCLEOTIDE SEQUENCE [LARGE SCALE GENOMIC DNA]</scope>
    <source>
        <strain evidence="3">NIES 3700</strain>
    </source>
</reference>
<dbReference type="Proteomes" id="UP001165122">
    <property type="component" value="Unassembled WGS sequence"/>
</dbReference>
<organism evidence="2 3">
    <name type="scientific">Triparma laevis f. longispina</name>
    <dbReference type="NCBI Taxonomy" id="1714387"/>
    <lineage>
        <taxon>Eukaryota</taxon>
        <taxon>Sar</taxon>
        <taxon>Stramenopiles</taxon>
        <taxon>Ochrophyta</taxon>
        <taxon>Bolidophyceae</taxon>
        <taxon>Parmales</taxon>
        <taxon>Triparmaceae</taxon>
        <taxon>Triparma</taxon>
    </lineage>
</organism>
<dbReference type="AlphaFoldDB" id="A0A9W7A2E2"/>
<evidence type="ECO:0000313" key="3">
    <source>
        <dbReference type="Proteomes" id="UP001165122"/>
    </source>
</evidence>